<evidence type="ECO:0000256" key="2">
    <source>
        <dbReference type="ARBA" id="ARBA00022670"/>
    </source>
</evidence>
<keyword evidence="2" id="KW-0645">Protease</keyword>
<dbReference type="SUPFAM" id="SSF51261">
    <property type="entry name" value="Duplicated hybrid motif"/>
    <property type="match status" value="1"/>
</dbReference>
<sequence length="452" mass="49416">MLMVPFSSSQPSSKRRKEPPRVIISRRGRLTSYTLRPWLFGSIASVFVLFGTGYIGGTAYLFYRDGLLDAAVARQAELQHVYEDRIARLRGEIDKVTSKHLVETQSMEEQLATLLDRQEAIFRRQSLLDDVMQRAEAAGISIAETRMTTPRPRPERPFKQLAAAPEDRSDPEESQALGYAEDGRSRADIITGSIFAHPGEAEVKPAAAKTSALESDKLRPLLKSMDGALRDSFATQLDAAAVLSAASYAETERLETTLNDLGFSNLVPRKRASTGDDATGGPFVPVDGDAALRGLAFVETIDGIDSTLANVRDMRRKLASLPLGRPIIAPRSSGFGYRTDPFLKRPALHTGIDFRAVSGSPVRATAPGEVVEAGWNGGYGKMIEIRHAHGVSTRYGHLSRIDVKVGDKITTGEVIGRVGSTGRSTGPHLHYETRRDGRPEDPTPFLKTERFS</sequence>
<feature type="region of interest" description="Disordered" evidence="7">
    <location>
        <begin position="1"/>
        <end position="20"/>
    </location>
</feature>
<keyword evidence="8" id="KW-0812">Transmembrane</keyword>
<keyword evidence="3" id="KW-0479">Metal-binding</keyword>
<dbReference type="GO" id="GO:0016787">
    <property type="term" value="F:hydrolase activity"/>
    <property type="evidence" value="ECO:0007669"/>
    <property type="project" value="UniProtKB-KW"/>
</dbReference>
<proteinExistence type="predicted"/>
<protein>
    <submittedName>
        <fullName evidence="10">Murein DD-endopeptidase MepM/ murein hydrolase activator NlpD</fullName>
    </submittedName>
</protein>
<feature type="region of interest" description="Disordered" evidence="7">
    <location>
        <begin position="417"/>
        <end position="452"/>
    </location>
</feature>
<feature type="domain" description="M23ase beta-sheet core" evidence="9">
    <location>
        <begin position="348"/>
        <end position="442"/>
    </location>
</feature>
<keyword evidence="6" id="KW-0482">Metalloprotease</keyword>
<keyword evidence="8" id="KW-0472">Membrane</keyword>
<dbReference type="Pfam" id="PF01551">
    <property type="entry name" value="Peptidase_M23"/>
    <property type="match status" value="1"/>
</dbReference>
<evidence type="ECO:0000256" key="8">
    <source>
        <dbReference type="SAM" id="Phobius"/>
    </source>
</evidence>
<feature type="compositionally biased region" description="Basic and acidic residues" evidence="7">
    <location>
        <begin position="429"/>
        <end position="452"/>
    </location>
</feature>
<evidence type="ECO:0000256" key="4">
    <source>
        <dbReference type="ARBA" id="ARBA00022801"/>
    </source>
</evidence>
<evidence type="ECO:0000256" key="6">
    <source>
        <dbReference type="ARBA" id="ARBA00023049"/>
    </source>
</evidence>
<dbReference type="PANTHER" id="PTHR21666:SF288">
    <property type="entry name" value="CELL DIVISION PROTEIN YTFB"/>
    <property type="match status" value="1"/>
</dbReference>
<reference evidence="10 11" key="1">
    <citation type="submission" date="2023-07" db="EMBL/GenBank/DDBJ databases">
        <title>Genomic Encyclopedia of Type Strains, Phase IV (KMG-IV): sequencing the most valuable type-strain genomes for metagenomic binning, comparative biology and taxonomic classification.</title>
        <authorList>
            <person name="Goeker M."/>
        </authorList>
    </citation>
    <scope>NUCLEOTIDE SEQUENCE [LARGE SCALE GENOMIC DNA]</scope>
    <source>
        <strain evidence="10 11">DSM 11549</strain>
    </source>
</reference>
<keyword evidence="5" id="KW-0862">Zinc</keyword>
<dbReference type="InterPro" id="IPR011055">
    <property type="entry name" value="Dup_hybrid_motif"/>
</dbReference>
<dbReference type="PANTHER" id="PTHR21666">
    <property type="entry name" value="PEPTIDASE-RELATED"/>
    <property type="match status" value="1"/>
</dbReference>
<gene>
    <name evidence="10" type="ORF">J2R99_003244</name>
</gene>
<dbReference type="Proteomes" id="UP001230253">
    <property type="component" value="Unassembled WGS sequence"/>
</dbReference>
<dbReference type="InterPro" id="IPR050570">
    <property type="entry name" value="Cell_wall_metabolism_enzyme"/>
</dbReference>
<comment type="caution">
    <text evidence="10">The sequence shown here is derived from an EMBL/GenBank/DDBJ whole genome shotgun (WGS) entry which is preliminary data.</text>
</comment>
<name>A0ABU0CA13_9BRAD</name>
<evidence type="ECO:0000259" key="9">
    <source>
        <dbReference type="Pfam" id="PF01551"/>
    </source>
</evidence>
<organism evidence="10 11">
    <name type="scientific">Rhodopseudomonas julia</name>
    <dbReference type="NCBI Taxonomy" id="200617"/>
    <lineage>
        <taxon>Bacteria</taxon>
        <taxon>Pseudomonadati</taxon>
        <taxon>Pseudomonadota</taxon>
        <taxon>Alphaproteobacteria</taxon>
        <taxon>Hyphomicrobiales</taxon>
        <taxon>Nitrobacteraceae</taxon>
        <taxon>Rhodopseudomonas</taxon>
    </lineage>
</organism>
<evidence type="ECO:0000256" key="7">
    <source>
        <dbReference type="SAM" id="MobiDB-lite"/>
    </source>
</evidence>
<keyword evidence="11" id="KW-1185">Reference proteome</keyword>
<dbReference type="InterPro" id="IPR016047">
    <property type="entry name" value="M23ase_b-sheet_dom"/>
</dbReference>
<dbReference type="CDD" id="cd12797">
    <property type="entry name" value="M23_peptidase"/>
    <property type="match status" value="1"/>
</dbReference>
<keyword evidence="8" id="KW-1133">Transmembrane helix</keyword>
<dbReference type="EMBL" id="JAUSUK010000002">
    <property type="protein sequence ID" value="MDQ0327375.1"/>
    <property type="molecule type" value="Genomic_DNA"/>
</dbReference>
<evidence type="ECO:0000313" key="11">
    <source>
        <dbReference type="Proteomes" id="UP001230253"/>
    </source>
</evidence>
<keyword evidence="4 10" id="KW-0378">Hydrolase</keyword>
<accession>A0ABU0CA13</accession>
<feature type="transmembrane region" description="Helical" evidence="8">
    <location>
        <begin position="38"/>
        <end position="63"/>
    </location>
</feature>
<feature type="compositionally biased region" description="Polar residues" evidence="7">
    <location>
        <begin position="1"/>
        <end position="12"/>
    </location>
</feature>
<dbReference type="Gene3D" id="2.70.70.10">
    <property type="entry name" value="Glucose Permease (Domain IIA)"/>
    <property type="match status" value="1"/>
</dbReference>
<comment type="cofactor">
    <cofactor evidence="1">
        <name>Zn(2+)</name>
        <dbReference type="ChEBI" id="CHEBI:29105"/>
    </cofactor>
</comment>
<evidence type="ECO:0000256" key="1">
    <source>
        <dbReference type="ARBA" id="ARBA00001947"/>
    </source>
</evidence>
<evidence type="ECO:0000256" key="5">
    <source>
        <dbReference type="ARBA" id="ARBA00022833"/>
    </source>
</evidence>
<evidence type="ECO:0000313" key="10">
    <source>
        <dbReference type="EMBL" id="MDQ0327375.1"/>
    </source>
</evidence>
<evidence type="ECO:0000256" key="3">
    <source>
        <dbReference type="ARBA" id="ARBA00022723"/>
    </source>
</evidence>